<comment type="caution">
    <text evidence="8">The sequence shown here is derived from an EMBL/GenBank/DDBJ whole genome shotgun (WGS) entry which is preliminary data.</text>
</comment>
<keyword evidence="5 7" id="KW-1133">Transmembrane helix</keyword>
<proteinExistence type="inferred from homology"/>
<feature type="transmembrane region" description="Helical" evidence="7">
    <location>
        <begin position="268"/>
        <end position="289"/>
    </location>
</feature>
<feature type="transmembrane region" description="Helical" evidence="7">
    <location>
        <begin position="301"/>
        <end position="320"/>
    </location>
</feature>
<dbReference type="AlphaFoldDB" id="A0AAD7LXW0"/>
<dbReference type="PANTHER" id="PTHR31585">
    <property type="entry name" value="FOLATE-BIOPTERIN TRANSPORTER 1, CHLOROPLASTIC"/>
    <property type="match status" value="1"/>
</dbReference>
<feature type="transmembrane region" description="Helical" evidence="7">
    <location>
        <begin position="142"/>
        <end position="163"/>
    </location>
</feature>
<feature type="transmembrane region" description="Helical" evidence="7">
    <location>
        <begin position="119"/>
        <end position="136"/>
    </location>
</feature>
<dbReference type="CDD" id="cd17484">
    <property type="entry name" value="MFS_FBT"/>
    <property type="match status" value="1"/>
</dbReference>
<dbReference type="InterPro" id="IPR039309">
    <property type="entry name" value="BT1"/>
</dbReference>
<organism evidence="8 9">
    <name type="scientific">Quillaja saponaria</name>
    <name type="common">Soap bark tree</name>
    <dbReference type="NCBI Taxonomy" id="32244"/>
    <lineage>
        <taxon>Eukaryota</taxon>
        <taxon>Viridiplantae</taxon>
        <taxon>Streptophyta</taxon>
        <taxon>Embryophyta</taxon>
        <taxon>Tracheophyta</taxon>
        <taxon>Spermatophyta</taxon>
        <taxon>Magnoliopsida</taxon>
        <taxon>eudicotyledons</taxon>
        <taxon>Gunneridae</taxon>
        <taxon>Pentapetalae</taxon>
        <taxon>rosids</taxon>
        <taxon>fabids</taxon>
        <taxon>Fabales</taxon>
        <taxon>Quillajaceae</taxon>
        <taxon>Quillaja</taxon>
    </lineage>
</organism>
<dbReference type="Proteomes" id="UP001163823">
    <property type="component" value="Chromosome 6"/>
</dbReference>
<evidence type="ECO:0000256" key="5">
    <source>
        <dbReference type="ARBA" id="ARBA00022989"/>
    </source>
</evidence>
<dbReference type="SUPFAM" id="SSF103473">
    <property type="entry name" value="MFS general substrate transporter"/>
    <property type="match status" value="1"/>
</dbReference>
<evidence type="ECO:0000256" key="3">
    <source>
        <dbReference type="ARBA" id="ARBA00022448"/>
    </source>
</evidence>
<comment type="subcellular location">
    <subcellularLocation>
        <location evidence="1">Membrane</location>
        <topology evidence="1">Multi-pass membrane protein</topology>
    </subcellularLocation>
</comment>
<name>A0AAD7LXW0_QUISA</name>
<keyword evidence="6 7" id="KW-0472">Membrane</keyword>
<reference evidence="8" key="1">
    <citation type="journal article" date="2023" name="Science">
        <title>Elucidation of the pathway for biosynthesis of saponin adjuvants from the soapbark tree.</title>
        <authorList>
            <person name="Reed J."/>
            <person name="Orme A."/>
            <person name="El-Demerdash A."/>
            <person name="Owen C."/>
            <person name="Martin L.B.B."/>
            <person name="Misra R.C."/>
            <person name="Kikuchi S."/>
            <person name="Rejzek M."/>
            <person name="Martin A.C."/>
            <person name="Harkess A."/>
            <person name="Leebens-Mack J."/>
            <person name="Louveau T."/>
            <person name="Stephenson M.J."/>
            <person name="Osbourn A."/>
        </authorList>
    </citation>
    <scope>NUCLEOTIDE SEQUENCE</scope>
    <source>
        <strain evidence="8">S10</strain>
    </source>
</reference>
<feature type="transmembrane region" description="Helical" evidence="7">
    <location>
        <begin position="184"/>
        <end position="206"/>
    </location>
</feature>
<dbReference type="KEGG" id="qsa:O6P43_015785"/>
<dbReference type="PANTHER" id="PTHR31585:SF6">
    <property type="entry name" value="FOLATE-BIOPTERIN TRANSPORTER 2-RELATED"/>
    <property type="match status" value="1"/>
</dbReference>
<dbReference type="Gene3D" id="1.20.1250.20">
    <property type="entry name" value="MFS general substrate transporter like domains"/>
    <property type="match status" value="1"/>
</dbReference>
<sequence>MMVEEENLEEACVDAVEENEPKRGFFDCFYVPIHWLNMLSREMHWSFVFGVIAVYGISQGMGGALIRVGTEYYMKDVQKVQPSEAQVYAGITSIPWIVKPLWGLLTDVLPMFGYRRRPYFVLAGCIGVISMLLVSLHEKLHIVFALLSLTAGSAGVAIADVTIDACVAQNSISHPSLAADMQSLCALSSSIGALLGFSFSGIFVHLIGPKGVFGLLTIPAGLVFTVGLLLDEPHMANFSYRQVNQKFVDASKAMWTTLKCQDVWRPCLYMYLSFALSLNILEGMFYWYTDAKGGPSFSKENVGFIFSIGSVGSLLGAILYQYVLKNHPFRDLLFWTQLLYGLSGMLDMMLVLRLNLRFGLPDYLFVVIDESVSQMIGRLKWMPMLVLSSKLCPSGIEGTFFALLMSIDNVGLLSASWGGGFLLHVLKVTRTRFDNLWLAILIRNILRLTPLCLLFLVPRGDPNSSILPSEISTKEGIDTPENENIELVSLVNSVDGK</sequence>
<dbReference type="InterPro" id="IPR036259">
    <property type="entry name" value="MFS_trans_sf"/>
</dbReference>
<dbReference type="GO" id="GO:0016020">
    <property type="term" value="C:membrane"/>
    <property type="evidence" value="ECO:0007669"/>
    <property type="project" value="UniProtKB-SubCell"/>
</dbReference>
<keyword evidence="3" id="KW-0813">Transport</keyword>
<evidence type="ECO:0000256" key="2">
    <source>
        <dbReference type="ARBA" id="ARBA00007015"/>
    </source>
</evidence>
<evidence type="ECO:0000313" key="9">
    <source>
        <dbReference type="Proteomes" id="UP001163823"/>
    </source>
</evidence>
<evidence type="ECO:0000256" key="1">
    <source>
        <dbReference type="ARBA" id="ARBA00004141"/>
    </source>
</evidence>
<feature type="transmembrane region" description="Helical" evidence="7">
    <location>
        <begin position="45"/>
        <end position="66"/>
    </location>
</feature>
<dbReference type="NCBIfam" id="TIGR00788">
    <property type="entry name" value="fbt"/>
    <property type="match status" value="1"/>
</dbReference>
<protein>
    <submittedName>
        <fullName evidence="8">Folate-biopterin transporter</fullName>
    </submittedName>
</protein>
<keyword evidence="9" id="KW-1185">Reference proteome</keyword>
<keyword evidence="4 7" id="KW-0812">Transmembrane</keyword>
<evidence type="ECO:0000256" key="6">
    <source>
        <dbReference type="ARBA" id="ARBA00023136"/>
    </source>
</evidence>
<dbReference type="Pfam" id="PF03092">
    <property type="entry name" value="BT1"/>
    <property type="match status" value="1"/>
</dbReference>
<feature type="transmembrane region" description="Helical" evidence="7">
    <location>
        <begin position="212"/>
        <end position="230"/>
    </location>
</feature>
<evidence type="ECO:0000313" key="8">
    <source>
        <dbReference type="EMBL" id="KAJ7966292.1"/>
    </source>
</evidence>
<comment type="similarity">
    <text evidence="2">Belongs to the major facilitator superfamily. Folate-biopterin transporter (TC 2.A.71) family.</text>
</comment>
<evidence type="ECO:0000256" key="4">
    <source>
        <dbReference type="ARBA" id="ARBA00022692"/>
    </source>
</evidence>
<gene>
    <name evidence="8" type="ORF">O6P43_015785</name>
</gene>
<accession>A0AAD7LXW0</accession>
<dbReference type="InterPro" id="IPR004324">
    <property type="entry name" value="FBT"/>
</dbReference>
<dbReference type="EMBL" id="JARAOO010000006">
    <property type="protein sequence ID" value="KAJ7966292.1"/>
    <property type="molecule type" value="Genomic_DNA"/>
</dbReference>
<feature type="transmembrane region" description="Helical" evidence="7">
    <location>
        <begin position="332"/>
        <end position="352"/>
    </location>
</feature>
<evidence type="ECO:0000256" key="7">
    <source>
        <dbReference type="SAM" id="Phobius"/>
    </source>
</evidence>